<sequence>MGDRPGEHGGLPPPPGHRADGALMTAGGPRGLPGRGLVPVENAAEVSLPACYDAVDLYTCDTPLSRRVEVARALAEFEKTLGTRPTTVFTRVAECPGGRVLGHPYPRAVLLAALGTTEEKRLEEMSDRLTGPAHPVRASQGGHRREELDGLLHALPILQHRPGDAGPYITAGVGVTTRPDGSGVNLGFYRIQVVAPDEVRIFLDPRTDGHRNLRAWLESGRPMPISVFLGADPAISVVAASRLPAEGDDYEIASRLLGRPLGLGGSPPVPDDATHVIEGHVLARDEVEGPFGEFKGYYAEARRSNVMTVDRVAAVPGAPFPTIVAGATSGLTLMSFQNEYLMYAHLRGRGHSVRSVRYSLKARGEFVAYIESDEPSQELVAEAMAFDVRSKVIICGPDLSNPGQALATYGFTTHTEPYHRKGRVEGERVGLALVIPPEGRPTEY</sequence>
<proteinExistence type="predicted"/>
<dbReference type="EMBL" id="JAVRFD010000026">
    <property type="protein sequence ID" value="MDT0548363.1"/>
    <property type="molecule type" value="Genomic_DNA"/>
</dbReference>
<keyword evidence="3" id="KW-0456">Lyase</keyword>
<evidence type="ECO:0000313" key="4">
    <source>
        <dbReference type="Proteomes" id="UP001180754"/>
    </source>
</evidence>
<dbReference type="EC" id="4.1.1.-" evidence="3"/>
<feature type="region of interest" description="Disordered" evidence="1">
    <location>
        <begin position="1"/>
        <end position="34"/>
    </location>
</feature>
<reference evidence="3" key="1">
    <citation type="submission" date="2024-05" db="EMBL/GenBank/DDBJ databases">
        <title>30 novel species of actinomycetes from the DSMZ collection.</title>
        <authorList>
            <person name="Nouioui I."/>
        </authorList>
    </citation>
    <scope>NUCLEOTIDE SEQUENCE</scope>
    <source>
        <strain evidence="3">DSM 41529</strain>
    </source>
</reference>
<dbReference type="InterPro" id="IPR048304">
    <property type="entry name" value="UbiD_Rift_dom"/>
</dbReference>
<dbReference type="PANTHER" id="PTHR30108">
    <property type="entry name" value="3-OCTAPRENYL-4-HYDROXYBENZOATE CARBOXY-LYASE-RELATED"/>
    <property type="match status" value="1"/>
</dbReference>
<dbReference type="PANTHER" id="PTHR30108:SF17">
    <property type="entry name" value="FERULIC ACID DECARBOXYLASE 1"/>
    <property type="match status" value="1"/>
</dbReference>
<organism evidence="3 4">
    <name type="scientific">Streptomyces lonegramiae</name>
    <dbReference type="NCBI Taxonomy" id="3075524"/>
    <lineage>
        <taxon>Bacteria</taxon>
        <taxon>Bacillati</taxon>
        <taxon>Actinomycetota</taxon>
        <taxon>Actinomycetes</taxon>
        <taxon>Kitasatosporales</taxon>
        <taxon>Streptomycetaceae</taxon>
        <taxon>Streptomyces</taxon>
    </lineage>
</organism>
<gene>
    <name evidence="3" type="ORF">RND15_37575</name>
</gene>
<dbReference type="Proteomes" id="UP001180754">
    <property type="component" value="Unassembled WGS sequence"/>
</dbReference>
<evidence type="ECO:0000256" key="1">
    <source>
        <dbReference type="SAM" id="MobiDB-lite"/>
    </source>
</evidence>
<evidence type="ECO:0000259" key="2">
    <source>
        <dbReference type="Pfam" id="PF01977"/>
    </source>
</evidence>
<dbReference type="Pfam" id="PF01977">
    <property type="entry name" value="UbiD"/>
    <property type="match status" value="1"/>
</dbReference>
<keyword evidence="4" id="KW-1185">Reference proteome</keyword>
<comment type="caution">
    <text evidence="3">The sequence shown here is derived from an EMBL/GenBank/DDBJ whole genome shotgun (WGS) entry which is preliminary data.</text>
</comment>
<accession>A0ABU2XR03</accession>
<dbReference type="InterPro" id="IPR002830">
    <property type="entry name" value="UbiD"/>
</dbReference>
<dbReference type="SUPFAM" id="SSF50475">
    <property type="entry name" value="FMN-binding split barrel"/>
    <property type="match status" value="1"/>
</dbReference>
<dbReference type="RefSeq" id="WP_311728935.1">
    <property type="nucleotide sequence ID" value="NZ_JAVRFD010000026.1"/>
</dbReference>
<evidence type="ECO:0000313" key="3">
    <source>
        <dbReference type="EMBL" id="MDT0548363.1"/>
    </source>
</evidence>
<protein>
    <submittedName>
        <fullName evidence="3">UbiD family decarboxylase</fullName>
        <ecNumber evidence="3">4.1.1.-</ecNumber>
    </submittedName>
</protein>
<dbReference type="GO" id="GO:0016829">
    <property type="term" value="F:lyase activity"/>
    <property type="evidence" value="ECO:0007669"/>
    <property type="project" value="UniProtKB-KW"/>
</dbReference>
<feature type="domain" description="3-octaprenyl-4-hydroxybenzoate carboxy-lyase-like Rift-related" evidence="2">
    <location>
        <begin position="151"/>
        <end position="326"/>
    </location>
</feature>
<name>A0ABU2XR03_9ACTN</name>